<sequence length="139" mass="16299">MPQSDFSEWHILRTLGWLLDGRLAKHYPLSRPPRNKRKGTKLARWCTLFEISFQQTLLLIKSDFGMLENFESCQDNYSEAVIKLLDLLVNEKCIATSEGPFSDPSVYMYMYSQPEHKYPRLHRLVQFLKANQQSFDHGA</sequence>
<gene>
    <name evidence="1" type="ORF">TWF102_003124</name>
</gene>
<dbReference type="EMBL" id="WIQW01000016">
    <property type="protein sequence ID" value="KAF3104494.1"/>
    <property type="molecule type" value="Genomic_DNA"/>
</dbReference>
<proteinExistence type="predicted"/>
<dbReference type="Proteomes" id="UP000475325">
    <property type="component" value="Unassembled WGS sequence"/>
</dbReference>
<organism evidence="1 2">
    <name type="scientific">Orbilia oligospora</name>
    <name type="common">Nematode-trapping fungus</name>
    <name type="synonym">Arthrobotrys oligospora</name>
    <dbReference type="NCBI Taxonomy" id="2813651"/>
    <lineage>
        <taxon>Eukaryota</taxon>
        <taxon>Fungi</taxon>
        <taxon>Dikarya</taxon>
        <taxon>Ascomycota</taxon>
        <taxon>Pezizomycotina</taxon>
        <taxon>Orbiliomycetes</taxon>
        <taxon>Orbiliales</taxon>
        <taxon>Orbiliaceae</taxon>
        <taxon>Orbilia</taxon>
    </lineage>
</organism>
<protein>
    <submittedName>
        <fullName evidence="1">Uncharacterized protein</fullName>
    </submittedName>
</protein>
<name>A0A7C8NJ12_ORBOL</name>
<evidence type="ECO:0000313" key="1">
    <source>
        <dbReference type="EMBL" id="KAF3104494.1"/>
    </source>
</evidence>
<evidence type="ECO:0000313" key="2">
    <source>
        <dbReference type="Proteomes" id="UP000475325"/>
    </source>
</evidence>
<accession>A0A7C8NJ12</accession>
<dbReference type="AlphaFoldDB" id="A0A7C8NJ12"/>
<comment type="caution">
    <text evidence="1">The sequence shown here is derived from an EMBL/GenBank/DDBJ whole genome shotgun (WGS) entry which is preliminary data.</text>
</comment>
<reference evidence="1 2" key="1">
    <citation type="submission" date="2019-06" db="EMBL/GenBank/DDBJ databases">
        <authorList>
            <person name="Palmer J.M."/>
        </authorList>
    </citation>
    <scope>NUCLEOTIDE SEQUENCE [LARGE SCALE GENOMIC DNA]</scope>
    <source>
        <strain evidence="1 2">TWF102</strain>
    </source>
</reference>